<accession>A0A8R7R5G8</accession>
<reference evidence="1" key="2">
    <citation type="submission" date="2018-03" db="EMBL/GenBank/DDBJ databases">
        <title>The Triticum urartu genome reveals the dynamic nature of wheat genome evolution.</title>
        <authorList>
            <person name="Ling H."/>
            <person name="Ma B."/>
            <person name="Shi X."/>
            <person name="Liu H."/>
            <person name="Dong L."/>
            <person name="Sun H."/>
            <person name="Cao Y."/>
            <person name="Gao Q."/>
            <person name="Zheng S."/>
            <person name="Li Y."/>
            <person name="Yu Y."/>
            <person name="Du H."/>
            <person name="Qi M."/>
            <person name="Li Y."/>
            <person name="Yu H."/>
            <person name="Cui Y."/>
            <person name="Wang N."/>
            <person name="Chen C."/>
            <person name="Wu H."/>
            <person name="Zhao Y."/>
            <person name="Zhang J."/>
            <person name="Li Y."/>
            <person name="Zhou W."/>
            <person name="Zhang B."/>
            <person name="Hu W."/>
            <person name="Eijk M."/>
            <person name="Tang J."/>
            <person name="Witsenboer H."/>
            <person name="Zhao S."/>
            <person name="Li Z."/>
            <person name="Zhang A."/>
            <person name="Wang D."/>
            <person name="Liang C."/>
        </authorList>
    </citation>
    <scope>NUCLEOTIDE SEQUENCE [LARGE SCALE GENOMIC DNA]</scope>
    <source>
        <strain evidence="1">cv. G1812</strain>
    </source>
</reference>
<dbReference type="EnsemblPlants" id="TuG1812G0700003169.01.T01">
    <property type="protein sequence ID" value="TuG1812G0700003169.01.T01"/>
    <property type="gene ID" value="TuG1812G0700003169.01"/>
</dbReference>
<sequence length="47" mass="5794">MYILNKKSNILVHLKSTIYFLTKMFYILHQKKYCIYLLYQSVCYIPI</sequence>
<evidence type="ECO:0000313" key="1">
    <source>
        <dbReference type="EnsemblPlants" id="TuG1812G0700003169.01.T01"/>
    </source>
</evidence>
<evidence type="ECO:0000313" key="2">
    <source>
        <dbReference type="Proteomes" id="UP000015106"/>
    </source>
</evidence>
<reference evidence="2" key="1">
    <citation type="journal article" date="2013" name="Nature">
        <title>Draft genome of the wheat A-genome progenitor Triticum urartu.</title>
        <authorList>
            <person name="Ling H.Q."/>
            <person name="Zhao S."/>
            <person name="Liu D."/>
            <person name="Wang J."/>
            <person name="Sun H."/>
            <person name="Zhang C."/>
            <person name="Fan H."/>
            <person name="Li D."/>
            <person name="Dong L."/>
            <person name="Tao Y."/>
            <person name="Gao C."/>
            <person name="Wu H."/>
            <person name="Li Y."/>
            <person name="Cui Y."/>
            <person name="Guo X."/>
            <person name="Zheng S."/>
            <person name="Wang B."/>
            <person name="Yu K."/>
            <person name="Liang Q."/>
            <person name="Yang W."/>
            <person name="Lou X."/>
            <person name="Chen J."/>
            <person name="Feng M."/>
            <person name="Jian J."/>
            <person name="Zhang X."/>
            <person name="Luo G."/>
            <person name="Jiang Y."/>
            <person name="Liu J."/>
            <person name="Wang Z."/>
            <person name="Sha Y."/>
            <person name="Zhang B."/>
            <person name="Wu H."/>
            <person name="Tang D."/>
            <person name="Shen Q."/>
            <person name="Xue P."/>
            <person name="Zou S."/>
            <person name="Wang X."/>
            <person name="Liu X."/>
            <person name="Wang F."/>
            <person name="Yang Y."/>
            <person name="An X."/>
            <person name="Dong Z."/>
            <person name="Zhang K."/>
            <person name="Zhang X."/>
            <person name="Luo M.C."/>
            <person name="Dvorak J."/>
            <person name="Tong Y."/>
            <person name="Wang J."/>
            <person name="Yang H."/>
            <person name="Li Z."/>
            <person name="Wang D."/>
            <person name="Zhang A."/>
            <person name="Wang J."/>
        </authorList>
    </citation>
    <scope>NUCLEOTIDE SEQUENCE</scope>
    <source>
        <strain evidence="2">cv. G1812</strain>
    </source>
</reference>
<dbReference type="Gramene" id="TuG1812G0700003169.01.T01">
    <property type="protein sequence ID" value="TuG1812G0700003169.01.T01"/>
    <property type="gene ID" value="TuG1812G0700003169.01"/>
</dbReference>
<keyword evidence="2" id="KW-1185">Reference proteome</keyword>
<reference evidence="1" key="3">
    <citation type="submission" date="2022-06" db="UniProtKB">
        <authorList>
            <consortium name="EnsemblPlants"/>
        </authorList>
    </citation>
    <scope>IDENTIFICATION</scope>
</reference>
<dbReference type="AlphaFoldDB" id="A0A8R7R5G8"/>
<proteinExistence type="predicted"/>
<protein>
    <submittedName>
        <fullName evidence="1">Uncharacterized protein</fullName>
    </submittedName>
</protein>
<name>A0A8R7R5G8_TRIUA</name>
<dbReference type="Proteomes" id="UP000015106">
    <property type="component" value="Chromosome 7"/>
</dbReference>
<organism evidence="1 2">
    <name type="scientific">Triticum urartu</name>
    <name type="common">Red wild einkorn</name>
    <name type="synonym">Crithodium urartu</name>
    <dbReference type="NCBI Taxonomy" id="4572"/>
    <lineage>
        <taxon>Eukaryota</taxon>
        <taxon>Viridiplantae</taxon>
        <taxon>Streptophyta</taxon>
        <taxon>Embryophyta</taxon>
        <taxon>Tracheophyta</taxon>
        <taxon>Spermatophyta</taxon>
        <taxon>Magnoliopsida</taxon>
        <taxon>Liliopsida</taxon>
        <taxon>Poales</taxon>
        <taxon>Poaceae</taxon>
        <taxon>BOP clade</taxon>
        <taxon>Pooideae</taxon>
        <taxon>Triticodae</taxon>
        <taxon>Triticeae</taxon>
        <taxon>Triticinae</taxon>
        <taxon>Triticum</taxon>
    </lineage>
</organism>